<accession>A0ABD3M2Z2</accession>
<evidence type="ECO:0000256" key="1">
    <source>
        <dbReference type="SAM" id="Phobius"/>
    </source>
</evidence>
<keyword evidence="1" id="KW-1133">Transmembrane helix</keyword>
<feature type="transmembrane region" description="Helical" evidence="1">
    <location>
        <begin position="136"/>
        <end position="156"/>
    </location>
</feature>
<reference evidence="2 3" key="1">
    <citation type="submission" date="2024-10" db="EMBL/GenBank/DDBJ databases">
        <title>Updated reference genomes for cyclostephanoid diatoms.</title>
        <authorList>
            <person name="Roberts W.R."/>
            <person name="Alverson A.J."/>
        </authorList>
    </citation>
    <scope>NUCLEOTIDE SEQUENCE [LARGE SCALE GENOMIC DNA]</scope>
    <source>
        <strain evidence="2 3">AJA232-27</strain>
    </source>
</reference>
<sequence length="195" mass="19222">MASTAAAFAPASQQSGSNFALHATANRAAPKALITSKVDSIGNNIAVKNFLESAEATGLLTKVAQSGLLSKAAAAGITLSKLEPLIIAAAEKGILDEVLILTEAAGPDILPLLPTVVDLAPQALPLLALGLDIPPVALQGAALASIGAAYGVLTVVPDDTVAQVAVQTLAVAVLGVAAPVASLVGATILGKIRSL</sequence>
<keyword evidence="1" id="KW-0812">Transmembrane</keyword>
<feature type="transmembrane region" description="Helical" evidence="1">
    <location>
        <begin position="168"/>
        <end position="189"/>
    </location>
</feature>
<keyword evidence="1" id="KW-0472">Membrane</keyword>
<dbReference type="InterPro" id="IPR009500">
    <property type="entry name" value="DUF1118"/>
</dbReference>
<dbReference type="EMBL" id="JALLBG020000271">
    <property type="protein sequence ID" value="KAL3757193.1"/>
    <property type="molecule type" value="Genomic_DNA"/>
</dbReference>
<gene>
    <name evidence="2" type="ORF">ACHAWU_007998</name>
</gene>
<evidence type="ECO:0000313" key="2">
    <source>
        <dbReference type="EMBL" id="KAL3757193.1"/>
    </source>
</evidence>
<protein>
    <submittedName>
        <fullName evidence="2">Uncharacterized protein</fullName>
    </submittedName>
</protein>
<keyword evidence="3" id="KW-1185">Reference proteome</keyword>
<dbReference type="AlphaFoldDB" id="A0ABD3M2Z2"/>
<dbReference type="Pfam" id="PF06549">
    <property type="entry name" value="DUF1118"/>
    <property type="match status" value="1"/>
</dbReference>
<organism evidence="2 3">
    <name type="scientific">Discostella pseudostelligera</name>
    <dbReference type="NCBI Taxonomy" id="259834"/>
    <lineage>
        <taxon>Eukaryota</taxon>
        <taxon>Sar</taxon>
        <taxon>Stramenopiles</taxon>
        <taxon>Ochrophyta</taxon>
        <taxon>Bacillariophyta</taxon>
        <taxon>Coscinodiscophyceae</taxon>
        <taxon>Thalassiosirophycidae</taxon>
        <taxon>Stephanodiscales</taxon>
        <taxon>Stephanodiscaceae</taxon>
        <taxon>Discostella</taxon>
    </lineage>
</organism>
<dbReference type="Proteomes" id="UP001530293">
    <property type="component" value="Unassembled WGS sequence"/>
</dbReference>
<evidence type="ECO:0000313" key="3">
    <source>
        <dbReference type="Proteomes" id="UP001530293"/>
    </source>
</evidence>
<name>A0ABD3M2Z2_9STRA</name>
<proteinExistence type="predicted"/>
<comment type="caution">
    <text evidence="2">The sequence shown here is derived from an EMBL/GenBank/DDBJ whole genome shotgun (WGS) entry which is preliminary data.</text>
</comment>